<comment type="caution">
    <text evidence="2">The sequence shown here is derived from an EMBL/GenBank/DDBJ whole genome shotgun (WGS) entry which is preliminary data.</text>
</comment>
<evidence type="ECO:0000256" key="1">
    <source>
        <dbReference type="SAM" id="MobiDB-lite"/>
    </source>
</evidence>
<dbReference type="EMBL" id="AMFJ01036118">
    <property type="protein sequence ID" value="EKD25168.1"/>
    <property type="molecule type" value="Genomic_DNA"/>
</dbReference>
<feature type="region of interest" description="Disordered" evidence="1">
    <location>
        <begin position="1"/>
        <end position="26"/>
    </location>
</feature>
<gene>
    <name evidence="2" type="ORF">ACD_80C00111G0005</name>
</gene>
<sequence length="341" mass="40285">MSFGEKGKGSSIEDTNKGKTKEMQNIQAKTKQELDTLKKTLNIVIKDNPYFSDPYYQKASKQIGNWPYGPTPDNAIKAYAEKMRSKDESKAKGYVDVNDLWTIAFVGNEIFKGLPVKLYNTFVDFYHKRTNEKMTKEEIDFKENIAQNIFPWGYDIFPKMMSFVNNEKKYTKETIGKLTLPMQIREDMFRKYLWLDQYSNFIVESTSKPTQSKEKTIYYDFNETLKKKIILDTKKELNTDSSFQGLINHILDDTSMPLSWVYTKKIENFMDGIPSHIVSQLARHKVWIAYDPIKKERYVSYYDLRDLDPQMLKNNWMDLDKYNSPFEIYGRIYENDFNAVQ</sequence>
<reference evidence="2" key="1">
    <citation type="journal article" date="2012" name="Science">
        <title>Fermentation, hydrogen, and sulfur metabolism in multiple uncultivated bacterial phyla.</title>
        <authorList>
            <person name="Wrighton K.C."/>
            <person name="Thomas B.C."/>
            <person name="Sharon I."/>
            <person name="Miller C.S."/>
            <person name="Castelle C.J."/>
            <person name="VerBerkmoes N.C."/>
            <person name="Wilkins M.J."/>
            <person name="Hettich R.L."/>
            <person name="Lipton M.S."/>
            <person name="Williams K.H."/>
            <person name="Long P.E."/>
            <person name="Banfield J.F."/>
        </authorList>
    </citation>
    <scope>NUCLEOTIDE SEQUENCE [LARGE SCALE GENOMIC DNA]</scope>
</reference>
<proteinExistence type="predicted"/>
<organism evidence="2">
    <name type="scientific">uncultured bacterium</name>
    <name type="common">gcode 4</name>
    <dbReference type="NCBI Taxonomy" id="1234023"/>
    <lineage>
        <taxon>Bacteria</taxon>
        <taxon>environmental samples</taxon>
    </lineage>
</organism>
<accession>K1XXX6</accession>
<evidence type="ECO:0000313" key="2">
    <source>
        <dbReference type="EMBL" id="EKD25168.1"/>
    </source>
</evidence>
<protein>
    <submittedName>
        <fullName evidence="2">Uncharacterized protein</fullName>
    </submittedName>
</protein>
<dbReference type="AlphaFoldDB" id="K1XXX6"/>
<name>K1XXX6_9BACT</name>